<keyword evidence="2" id="KW-1185">Reference proteome</keyword>
<evidence type="ECO:0000313" key="2">
    <source>
        <dbReference type="Proteomes" id="UP000308836"/>
    </source>
</evidence>
<proteinExistence type="predicted"/>
<protein>
    <submittedName>
        <fullName evidence="1">Uncharacterized protein</fullName>
    </submittedName>
</protein>
<gene>
    <name evidence="1" type="ORF">E5336_05450</name>
</gene>
<comment type="caution">
    <text evidence="1">The sequence shown here is derived from an EMBL/GenBank/DDBJ whole genome shotgun (WGS) entry which is preliminary data.</text>
</comment>
<dbReference type="EMBL" id="SRYG01000009">
    <property type="protein sequence ID" value="TGY66108.1"/>
    <property type="molecule type" value="Genomic_DNA"/>
</dbReference>
<evidence type="ECO:0000313" key="1">
    <source>
        <dbReference type="EMBL" id="TGY66108.1"/>
    </source>
</evidence>
<sequence length="1052" mass="121378">MIQFSDQQQKTIDSRGKNVVVSASAGSGKTSVLVERLSRLVIEDRISIDTILAMTFTEDAAAEMKARLKSRLSAQEPSPYVLDQLALLEQADISTIDSFCYKIVQTYYYKIPISYTMSQRVDNGTYQKQAFETAMRRAMADTDPVAMAKLRLYFHAFHSDDDVWMDAVRRFLAFANAKPDPGAWMRGCLKPNEALEPWFFQFFKERAEAMADMAEEMLETVRDMEFSRAKTQADNEELFASKARLLRRCLQDLDNMDYPAFRVHMIDAIENTKRFPKSVNKHSFKDIADEYKQMETEIVDHLFSLERFASDEARQAETAALFVELCVRVHANFQEEKKALEILDFNDMEHFAYALLQDPLIQEEVRNKYAVILVDEFQDTNELQESIIACIERGDNVFRVGDMKQSIYGFRQAKPSIMLGHMKKQDERHETLILGENYRSSASIVAFNNDFYERIMNTSFLTPQFFAEDVAKVGTDRQKQIAQHPVRFLFTQYEDWAIDQGVSKIEAKKTHRLHRADLIANDILKHHAKGIPFRSMCVLTRTHGTHEFLKESLEAYGIPVLAEINHGFYTNHAVQIIMACLEAMLDPDQDIALTGALCSPLCGVSQSQIAAYGASRDPDASLYSVIKDKSFMGAFHELQTLLGLPVPALLRHVYNRNQFYYQYTNAQDKTNLDLLLEKAVQFRDPRNLTAFLAEIREEADLDRTSEAYPYGKEEDVVKIKTMHHSKGLQFPIVYILSQQESRDMDASSPMLFDEQLGIAMRSLSENGRLSRPSRATIAFKTKKFHDELAEEMRVLYVATTRAEQELVIVDAIKSLDMYRYPLNARALLQKRSYTSWLLHTYLNEPSALFVLDEVKELYTRQAVKKKKRYKPAFHYYEGPREKIESQTASRAKQERRWKPVSLKENTRTVRGTLLHAVVATLPYPYEREAMERLAKERGETLSPLDVEQILALNENADYARWMACRHEFECAYSVMEQGRITHGFMDLVVFAETETIIVDFKSDYVASANELKKQYTPQLGVYKHAMRLIDADRPVRTFIYSFYLKNMCELCE</sequence>
<reference evidence="1" key="1">
    <citation type="submission" date="2019-04" db="EMBL/GenBank/DDBJ databases">
        <title>Microbes associate with the intestines of laboratory mice.</title>
        <authorList>
            <person name="Navarre W."/>
            <person name="Wong E."/>
            <person name="Huang K."/>
            <person name="Tropini C."/>
            <person name="Ng K."/>
            <person name="Yu B."/>
        </authorList>
    </citation>
    <scope>NUCLEOTIDE SEQUENCE</scope>
    <source>
        <strain evidence="1">NM09_H32</strain>
    </source>
</reference>
<organism evidence="1 2">
    <name type="scientific">Dubosiella muris</name>
    <dbReference type="NCBI Taxonomy" id="3038133"/>
    <lineage>
        <taxon>Bacteria</taxon>
        <taxon>Bacillati</taxon>
        <taxon>Bacillota</taxon>
        <taxon>Erysipelotrichia</taxon>
        <taxon>Erysipelotrichales</taxon>
        <taxon>Erysipelotrichaceae</taxon>
        <taxon>Dubosiella</taxon>
    </lineage>
</organism>
<dbReference type="Proteomes" id="UP000308836">
    <property type="component" value="Unassembled WGS sequence"/>
</dbReference>
<name>A0AC61R817_9FIRM</name>
<accession>A0AC61R817</accession>